<reference evidence="4" key="1">
    <citation type="journal article" date="2023" name="IScience">
        <title>Live-bearing cockroach genome reveals convergent evolutionary mechanisms linked to viviparity in insects and beyond.</title>
        <authorList>
            <person name="Fouks B."/>
            <person name="Harrison M.C."/>
            <person name="Mikhailova A.A."/>
            <person name="Marchal E."/>
            <person name="English S."/>
            <person name="Carruthers M."/>
            <person name="Jennings E.C."/>
            <person name="Chiamaka E.L."/>
            <person name="Frigard R.A."/>
            <person name="Pippel M."/>
            <person name="Attardo G.M."/>
            <person name="Benoit J.B."/>
            <person name="Bornberg-Bauer E."/>
            <person name="Tobe S.S."/>
        </authorList>
    </citation>
    <scope>NUCLEOTIDE SEQUENCE</scope>
    <source>
        <strain evidence="4">Stay&amp;Tobe</strain>
    </source>
</reference>
<dbReference type="Pfam" id="PF00732">
    <property type="entry name" value="GMC_oxred_N"/>
    <property type="match status" value="1"/>
</dbReference>
<evidence type="ECO:0000313" key="5">
    <source>
        <dbReference type="Proteomes" id="UP001233999"/>
    </source>
</evidence>
<dbReference type="Gene3D" id="3.30.560.10">
    <property type="entry name" value="Glucose Oxidase, domain 3"/>
    <property type="match status" value="1"/>
</dbReference>
<keyword evidence="5" id="KW-1185">Reference proteome</keyword>
<dbReference type="PIRSF" id="PIRSF000137">
    <property type="entry name" value="Alcohol_oxidase"/>
    <property type="match status" value="1"/>
</dbReference>
<keyword evidence="2" id="KW-0285">Flavoprotein</keyword>
<evidence type="ECO:0000259" key="3">
    <source>
        <dbReference type="PROSITE" id="PS00624"/>
    </source>
</evidence>
<dbReference type="PANTHER" id="PTHR11552">
    <property type="entry name" value="GLUCOSE-METHANOL-CHOLINE GMC OXIDOREDUCTASE"/>
    <property type="match status" value="1"/>
</dbReference>
<evidence type="ECO:0000256" key="2">
    <source>
        <dbReference type="PIRSR" id="PIRSR000137-2"/>
    </source>
</evidence>
<dbReference type="GO" id="GO:0016614">
    <property type="term" value="F:oxidoreductase activity, acting on CH-OH group of donors"/>
    <property type="evidence" value="ECO:0007669"/>
    <property type="project" value="InterPro"/>
</dbReference>
<dbReference type="InterPro" id="IPR007867">
    <property type="entry name" value="GMC_OxRtase_C"/>
</dbReference>
<dbReference type="Pfam" id="PF05199">
    <property type="entry name" value="GMC_oxred_C"/>
    <property type="match status" value="1"/>
</dbReference>
<comment type="caution">
    <text evidence="4">The sequence shown here is derived from an EMBL/GenBank/DDBJ whole genome shotgun (WGS) entry which is preliminary data.</text>
</comment>
<organism evidence="4 5">
    <name type="scientific">Diploptera punctata</name>
    <name type="common">Pacific beetle cockroach</name>
    <dbReference type="NCBI Taxonomy" id="6984"/>
    <lineage>
        <taxon>Eukaryota</taxon>
        <taxon>Metazoa</taxon>
        <taxon>Ecdysozoa</taxon>
        <taxon>Arthropoda</taxon>
        <taxon>Hexapoda</taxon>
        <taxon>Insecta</taxon>
        <taxon>Pterygota</taxon>
        <taxon>Neoptera</taxon>
        <taxon>Polyneoptera</taxon>
        <taxon>Dictyoptera</taxon>
        <taxon>Blattodea</taxon>
        <taxon>Blaberoidea</taxon>
        <taxon>Blaberidae</taxon>
        <taxon>Diplopterinae</taxon>
        <taxon>Diploptera</taxon>
    </lineage>
</organism>
<dbReference type="PANTHER" id="PTHR11552:SF227">
    <property type="entry name" value="GLUCOSE DEHYDROGENASE [FAD, QUINONE]-LIKE PROTEIN"/>
    <property type="match status" value="1"/>
</dbReference>
<comment type="similarity">
    <text evidence="1">Belongs to the GMC oxidoreductase family.</text>
</comment>
<dbReference type="InterPro" id="IPR000172">
    <property type="entry name" value="GMC_OxRdtase_N"/>
</dbReference>
<dbReference type="InterPro" id="IPR012132">
    <property type="entry name" value="GMC_OxRdtase"/>
</dbReference>
<dbReference type="GO" id="GO:0050660">
    <property type="term" value="F:flavin adenine dinucleotide binding"/>
    <property type="evidence" value="ECO:0007669"/>
    <property type="project" value="InterPro"/>
</dbReference>
<feature type="domain" description="Glucose-methanol-choline oxidoreductase N-terminal" evidence="3">
    <location>
        <begin position="299"/>
        <end position="313"/>
    </location>
</feature>
<reference evidence="4" key="2">
    <citation type="submission" date="2023-05" db="EMBL/GenBank/DDBJ databases">
        <authorList>
            <person name="Fouks B."/>
        </authorList>
    </citation>
    <scope>NUCLEOTIDE SEQUENCE</scope>
    <source>
        <strain evidence="4">Stay&amp;Tobe</strain>
        <tissue evidence="4">Testes</tissue>
    </source>
</reference>
<gene>
    <name evidence="4" type="ORF">L9F63_020631</name>
</gene>
<protein>
    <recommendedName>
        <fullName evidence="3">Glucose-methanol-choline oxidoreductase N-terminal domain-containing protein</fullName>
    </recommendedName>
</protein>
<dbReference type="Proteomes" id="UP001233999">
    <property type="component" value="Unassembled WGS sequence"/>
</dbReference>
<dbReference type="AlphaFoldDB" id="A0AAD7ZQY3"/>
<dbReference type="EMBL" id="JASPKZ010007319">
    <property type="protein sequence ID" value="KAJ9585021.1"/>
    <property type="molecule type" value="Genomic_DNA"/>
</dbReference>
<dbReference type="SUPFAM" id="SSF51905">
    <property type="entry name" value="FAD/NAD(P)-binding domain"/>
    <property type="match status" value="1"/>
</dbReference>
<dbReference type="PROSITE" id="PS00624">
    <property type="entry name" value="GMC_OXRED_2"/>
    <property type="match status" value="1"/>
</dbReference>
<feature type="binding site" evidence="2">
    <location>
        <position position="259"/>
    </location>
    <ligand>
        <name>FAD</name>
        <dbReference type="ChEBI" id="CHEBI:57692"/>
    </ligand>
</feature>
<dbReference type="Gene3D" id="3.50.50.60">
    <property type="entry name" value="FAD/NAD(P)-binding domain"/>
    <property type="match status" value="1"/>
</dbReference>
<keyword evidence="2" id="KW-0274">FAD</keyword>
<name>A0AAD7ZQY3_DIPPU</name>
<sequence length="595" mass="65997">MFCPTLPYLCIMLGIITEQVNKQTIRDLRSINQLRNGDTYDFIIVGAGAAGCVLANKLSENPNWKVLLIEAGGEEPKEASVPAYTGYMQLPNLRTTVTWPVKADSRFCGGEVCPFDGGQGLGGGTLHNEMIYNRGSSKLFDKWAELGNDGWSYQDLLPLFKEWENNTDPEFSKDTEYHGTSGLQSIGRFPYTDITVKPFSAGFAELGIPEVDINAETQEGFMHLQFFQNDGERRSAYRSFLEPIRRSRKNLKIVTNTKVTKVLIDAKNKTAYGVQYGSEKTKKILGNVYARREVIISCGAIVSPQVLLLSGIGPEEDLQALGIPVIQNLNVGRSLQNHNRIDVNLVFKNGRGTMPTNNDQITHDLYQYTLSRNGPFAAIGPWAITHYRYSSDEARTVGIPDTQILFGQVHLYNGNDVPDTFQIPHCYYDSIRCVVYGVTPKSRGYITIKDTNPFSKPVINAFNNTVESDYNPMIEGALFLQNTFFKTKGFKQLGAVQDTTPVKGCENVEFGSRDYWNCYAHTNAAASRHYGSSCKMGPSSDPTAVVSPELKVHGINGLRVADASIMPIVVNGNPTSSIFTIAMKASHMILEEYNN</sequence>
<dbReference type="SUPFAM" id="SSF54373">
    <property type="entry name" value="FAD-linked reductases, C-terminal domain"/>
    <property type="match status" value="1"/>
</dbReference>
<comment type="cofactor">
    <cofactor evidence="2">
        <name>FAD</name>
        <dbReference type="ChEBI" id="CHEBI:57692"/>
    </cofactor>
</comment>
<proteinExistence type="inferred from homology"/>
<evidence type="ECO:0000256" key="1">
    <source>
        <dbReference type="ARBA" id="ARBA00010790"/>
    </source>
</evidence>
<accession>A0AAD7ZQY3</accession>
<dbReference type="InterPro" id="IPR036188">
    <property type="entry name" value="FAD/NAD-bd_sf"/>
</dbReference>
<evidence type="ECO:0000313" key="4">
    <source>
        <dbReference type="EMBL" id="KAJ9585021.1"/>
    </source>
</evidence>